<keyword evidence="2" id="KW-0238">DNA-binding</keyword>
<feature type="domain" description="Myb-like" evidence="6">
    <location>
        <begin position="258"/>
        <end position="302"/>
    </location>
</feature>
<dbReference type="PROSITE" id="PS51294">
    <property type="entry name" value="HTH_MYB"/>
    <property type="match status" value="3"/>
</dbReference>
<evidence type="ECO:0000313" key="10">
    <source>
        <dbReference type="Proteomes" id="UP000234323"/>
    </source>
</evidence>
<evidence type="ECO:0008006" key="11">
    <source>
        <dbReference type="Google" id="ProtNLM"/>
    </source>
</evidence>
<dbReference type="VEuPathDB" id="FungiDB:RhiirA1_541004"/>
<dbReference type="Pfam" id="PF00249">
    <property type="entry name" value="Myb_DNA-binding"/>
    <property type="match status" value="1"/>
</dbReference>
<keyword evidence="10" id="KW-1185">Reference proteome</keyword>
<dbReference type="GO" id="GO:0042795">
    <property type="term" value="P:snRNA transcription by RNA polymerase II"/>
    <property type="evidence" value="ECO:0007669"/>
    <property type="project" value="TreeGrafter"/>
</dbReference>
<feature type="domain" description="HTH myb-type" evidence="8">
    <location>
        <begin position="308"/>
        <end position="364"/>
    </location>
</feature>
<dbReference type="InterPro" id="IPR017930">
    <property type="entry name" value="Myb_dom"/>
</dbReference>
<dbReference type="GO" id="GO:0042796">
    <property type="term" value="P:snRNA transcription by RNA polymerase III"/>
    <property type="evidence" value="ECO:0007669"/>
    <property type="project" value="TreeGrafter"/>
</dbReference>
<keyword evidence="3" id="KW-0804">Transcription</keyword>
<evidence type="ECO:0000259" key="8">
    <source>
        <dbReference type="PROSITE" id="PS51294"/>
    </source>
</evidence>
<evidence type="ECO:0000256" key="1">
    <source>
        <dbReference type="ARBA" id="ARBA00023015"/>
    </source>
</evidence>
<feature type="region of interest" description="Disordered" evidence="5">
    <location>
        <begin position="435"/>
        <end position="461"/>
    </location>
</feature>
<dbReference type="PANTHER" id="PTHR46621:SF1">
    <property type="entry name" value="SNRNA-ACTIVATING PROTEIN COMPLEX SUBUNIT 4"/>
    <property type="match status" value="1"/>
</dbReference>
<dbReference type="PROSITE" id="PS50090">
    <property type="entry name" value="MYB_LIKE"/>
    <property type="match status" value="3"/>
</dbReference>
<comment type="caution">
    <text evidence="9">The sequence shown here is derived from an EMBL/GenBank/DDBJ whole genome shotgun (WGS) entry which is preliminary data.</text>
</comment>
<dbReference type="GO" id="GO:0001006">
    <property type="term" value="F:RNA polymerase III type 3 promoter sequence-specific DNA binding"/>
    <property type="evidence" value="ECO:0007669"/>
    <property type="project" value="TreeGrafter"/>
</dbReference>
<reference evidence="9 10" key="1">
    <citation type="submission" date="2015-10" db="EMBL/GenBank/DDBJ databases">
        <title>Genome analyses suggest a sexual origin of heterokaryosis in a supposedly ancient asexual fungus.</title>
        <authorList>
            <person name="Ropars J."/>
            <person name="Sedzielewska K."/>
            <person name="Noel J."/>
            <person name="Charron P."/>
            <person name="Farinelli L."/>
            <person name="Marton T."/>
            <person name="Kruger M."/>
            <person name="Pelin A."/>
            <person name="Brachmann A."/>
            <person name="Corradi N."/>
        </authorList>
    </citation>
    <scope>NUCLEOTIDE SEQUENCE [LARGE SCALE GENOMIC DNA]</scope>
    <source>
        <strain evidence="9 10">A4</strain>
    </source>
</reference>
<dbReference type="SMART" id="SM00717">
    <property type="entry name" value="SANT"/>
    <property type="match status" value="3"/>
</dbReference>
<dbReference type="VEuPathDB" id="FungiDB:FUN_020618"/>
<sequence>MENLPKNLLIEEQFLLDHVQPAQPVSDDTHMFDDEILAKYFSDMNNTINSINANNDSNKESIGNSGLQPYHHHQDLAEIGNSIIHIPYYFENNTVYSRGNTLLNHYDQQELQNKNMVLPNNSGINNFDHQRTQNTRFSVSTDNSHNQYNQNEWPVTLSSHLPPQLSSVNEIYPHHNMGLSQMVLESPFPSPDLLTMSTLPVSTPSYSLISFSDPQTFNYQFSPRRSQPFPIYETDYQSRITSAGSTNTLSQKQPVYTKWTEEEDELLRAAISIYGPHKWSLIAAHVPNRTPMQCSTRWLGALNPTIHKGRWTPEEDAALKEAVSEYVDLLDSDGHPQPIPWNKIASRIPHRTGIQCQARWSEALDPSVRKGKWSPEEDEVLKEGVRRYGRCWIRIAELIEGRTQRQCRTRWVQIKNKQAKIERDAIAAKVTTETTISTDDESNDILTPPRTAPPTPAQHNTQGQSLHLLRSMTAVPTIVPQVTTIKNQSPTMSPTGTSVTDESCVTTPENSSSPPYFEKPNVYLYTHSY</sequence>
<organism evidence="9 10">
    <name type="scientific">Rhizophagus irregularis</name>
    <dbReference type="NCBI Taxonomy" id="588596"/>
    <lineage>
        <taxon>Eukaryota</taxon>
        <taxon>Fungi</taxon>
        <taxon>Fungi incertae sedis</taxon>
        <taxon>Mucoromycota</taxon>
        <taxon>Glomeromycotina</taxon>
        <taxon>Glomeromycetes</taxon>
        <taxon>Glomerales</taxon>
        <taxon>Glomeraceae</taxon>
        <taxon>Rhizophagus</taxon>
    </lineage>
</organism>
<name>A0A2I1H6L5_9GLOM</name>
<proteinExistence type="predicted"/>
<evidence type="ECO:0000256" key="3">
    <source>
        <dbReference type="ARBA" id="ARBA00023163"/>
    </source>
</evidence>
<dbReference type="VEuPathDB" id="FungiDB:RhiirFUN_000505"/>
<dbReference type="GO" id="GO:0019185">
    <property type="term" value="C:snRNA-activating protein complex"/>
    <property type="evidence" value="ECO:0007669"/>
    <property type="project" value="TreeGrafter"/>
</dbReference>
<dbReference type="PROSITE" id="PS51293">
    <property type="entry name" value="SANT"/>
    <property type="match status" value="1"/>
</dbReference>
<dbReference type="InterPro" id="IPR051575">
    <property type="entry name" value="Myb-like_DNA-bd"/>
</dbReference>
<gene>
    <name evidence="9" type="ORF">RhiirA4_548249</name>
</gene>
<feature type="region of interest" description="Disordered" evidence="5">
    <location>
        <begin position="486"/>
        <end position="514"/>
    </location>
</feature>
<feature type="domain" description="HTH myb-type" evidence="8">
    <location>
        <begin position="365"/>
        <end position="419"/>
    </location>
</feature>
<dbReference type="InterPro" id="IPR001005">
    <property type="entry name" value="SANT/Myb"/>
</dbReference>
<dbReference type="Gene3D" id="1.10.10.60">
    <property type="entry name" value="Homeodomain-like"/>
    <property type="match status" value="3"/>
</dbReference>
<evidence type="ECO:0000259" key="6">
    <source>
        <dbReference type="PROSITE" id="PS50090"/>
    </source>
</evidence>
<dbReference type="CDD" id="cd00167">
    <property type="entry name" value="SANT"/>
    <property type="match status" value="3"/>
</dbReference>
<feature type="domain" description="Myb-like" evidence="6">
    <location>
        <begin position="303"/>
        <end position="364"/>
    </location>
</feature>
<dbReference type="InterPro" id="IPR009057">
    <property type="entry name" value="Homeodomain-like_sf"/>
</dbReference>
<dbReference type="SUPFAM" id="SSF46689">
    <property type="entry name" value="Homeodomain-like"/>
    <property type="match status" value="2"/>
</dbReference>
<accession>A0A2I1H6L5</accession>
<protein>
    <recommendedName>
        <fullName evidence="11">Bas1p</fullName>
    </recommendedName>
</protein>
<evidence type="ECO:0000256" key="5">
    <source>
        <dbReference type="SAM" id="MobiDB-lite"/>
    </source>
</evidence>
<dbReference type="Pfam" id="PF13921">
    <property type="entry name" value="Myb_DNA-bind_6"/>
    <property type="match status" value="1"/>
</dbReference>
<dbReference type="GO" id="GO:0000978">
    <property type="term" value="F:RNA polymerase II cis-regulatory region sequence-specific DNA binding"/>
    <property type="evidence" value="ECO:0007669"/>
    <property type="project" value="TreeGrafter"/>
</dbReference>
<feature type="domain" description="Myb-like" evidence="6">
    <location>
        <begin position="365"/>
        <end position="415"/>
    </location>
</feature>
<evidence type="ECO:0000256" key="2">
    <source>
        <dbReference type="ARBA" id="ARBA00023125"/>
    </source>
</evidence>
<dbReference type="PANTHER" id="PTHR46621">
    <property type="entry name" value="SNRNA-ACTIVATING PROTEIN COMPLEX SUBUNIT 4"/>
    <property type="match status" value="1"/>
</dbReference>
<evidence type="ECO:0000256" key="4">
    <source>
        <dbReference type="ARBA" id="ARBA00023242"/>
    </source>
</evidence>
<dbReference type="InterPro" id="IPR017884">
    <property type="entry name" value="SANT_dom"/>
</dbReference>
<keyword evidence="1" id="KW-0805">Transcription regulation</keyword>
<feature type="domain" description="HTH myb-type" evidence="8">
    <location>
        <begin position="258"/>
        <end position="306"/>
    </location>
</feature>
<dbReference type="Proteomes" id="UP000234323">
    <property type="component" value="Unassembled WGS sequence"/>
</dbReference>
<keyword evidence="4" id="KW-0539">Nucleus</keyword>
<evidence type="ECO:0000259" key="7">
    <source>
        <dbReference type="PROSITE" id="PS51293"/>
    </source>
</evidence>
<dbReference type="EMBL" id="LLXI01001625">
    <property type="protein sequence ID" value="PKY54520.1"/>
    <property type="molecule type" value="Genomic_DNA"/>
</dbReference>
<dbReference type="AlphaFoldDB" id="A0A2I1H6L5"/>
<evidence type="ECO:0000313" key="9">
    <source>
        <dbReference type="EMBL" id="PKY54520.1"/>
    </source>
</evidence>
<feature type="domain" description="SANT" evidence="7">
    <location>
        <begin position="368"/>
        <end position="419"/>
    </location>
</feature>